<evidence type="ECO:0000256" key="3">
    <source>
        <dbReference type="ARBA" id="ARBA00004868"/>
    </source>
</evidence>
<dbReference type="PIRSF" id="PIRSF000513">
    <property type="entry name" value="Thz_kinase"/>
    <property type="match status" value="1"/>
</dbReference>
<feature type="binding site" evidence="11">
    <location>
        <position position="130"/>
    </location>
    <ligand>
        <name>ATP</name>
        <dbReference type="ChEBI" id="CHEBI:30616"/>
    </ligand>
</feature>
<evidence type="ECO:0000256" key="1">
    <source>
        <dbReference type="ARBA" id="ARBA00001771"/>
    </source>
</evidence>
<evidence type="ECO:0000256" key="2">
    <source>
        <dbReference type="ARBA" id="ARBA00001946"/>
    </source>
</evidence>
<comment type="caution">
    <text evidence="12">The sequence shown here is derived from an EMBL/GenBank/DDBJ whole genome shotgun (WGS) entry which is preliminary data.</text>
</comment>
<dbReference type="PRINTS" id="PR01099">
    <property type="entry name" value="HYETHTZKNASE"/>
</dbReference>
<proteinExistence type="inferred from homology"/>
<keyword evidence="5 11" id="KW-0479">Metal-binding</keyword>
<feature type="binding site" evidence="11">
    <location>
        <position position="204"/>
    </location>
    <ligand>
        <name>substrate</name>
    </ligand>
</feature>
<keyword evidence="7 11" id="KW-0418">Kinase</keyword>
<feature type="binding site" evidence="11">
    <location>
        <position position="176"/>
    </location>
    <ligand>
        <name>ATP</name>
        <dbReference type="ChEBI" id="CHEBI:30616"/>
    </ligand>
</feature>
<dbReference type="OrthoDB" id="8909021at2"/>
<dbReference type="GO" id="GO:0004417">
    <property type="term" value="F:hydroxyethylthiazole kinase activity"/>
    <property type="evidence" value="ECO:0007669"/>
    <property type="project" value="UniProtKB-UniRule"/>
</dbReference>
<dbReference type="UniPathway" id="UPA00060">
    <property type="reaction ID" value="UER00139"/>
</dbReference>
<comment type="function">
    <text evidence="11">Catalyzes the phosphorylation of the hydroxyl group of 4-methyl-5-beta-hydroxyethylthiazole (THZ).</text>
</comment>
<name>A0A318RB73_9PROT</name>
<evidence type="ECO:0000256" key="7">
    <source>
        <dbReference type="ARBA" id="ARBA00022777"/>
    </source>
</evidence>
<comment type="pathway">
    <text evidence="3 11">Cofactor biosynthesis; thiamine diphosphate biosynthesis; 4-methyl-5-(2-phosphoethyl)-thiazole from 5-(2-hydroxyethyl)-4-methylthiazole: step 1/1.</text>
</comment>
<comment type="catalytic activity">
    <reaction evidence="1 11">
        <text>5-(2-hydroxyethyl)-4-methylthiazole + ATP = 4-methyl-5-(2-phosphooxyethyl)-thiazole + ADP + H(+)</text>
        <dbReference type="Rhea" id="RHEA:24212"/>
        <dbReference type="ChEBI" id="CHEBI:15378"/>
        <dbReference type="ChEBI" id="CHEBI:17957"/>
        <dbReference type="ChEBI" id="CHEBI:30616"/>
        <dbReference type="ChEBI" id="CHEBI:58296"/>
        <dbReference type="ChEBI" id="CHEBI:456216"/>
        <dbReference type="EC" id="2.7.1.50"/>
    </reaction>
</comment>
<comment type="cofactor">
    <cofactor evidence="2 11">
        <name>Mg(2+)</name>
        <dbReference type="ChEBI" id="CHEBI:18420"/>
    </cofactor>
</comment>
<evidence type="ECO:0000256" key="8">
    <source>
        <dbReference type="ARBA" id="ARBA00022840"/>
    </source>
</evidence>
<evidence type="ECO:0000256" key="6">
    <source>
        <dbReference type="ARBA" id="ARBA00022741"/>
    </source>
</evidence>
<dbReference type="STRING" id="940286.GCA_000227565_02628"/>
<evidence type="ECO:0000313" key="12">
    <source>
        <dbReference type="EMBL" id="PYD83643.1"/>
    </source>
</evidence>
<dbReference type="EC" id="2.7.1.50" evidence="11"/>
<accession>A0A318RB73</accession>
<organism evidence="12 13">
    <name type="scientific">Komagataeibacter oboediens</name>
    <dbReference type="NCBI Taxonomy" id="65958"/>
    <lineage>
        <taxon>Bacteria</taxon>
        <taxon>Pseudomonadati</taxon>
        <taxon>Pseudomonadota</taxon>
        <taxon>Alphaproteobacteria</taxon>
        <taxon>Acetobacterales</taxon>
        <taxon>Acetobacteraceae</taxon>
        <taxon>Komagataeibacter</taxon>
    </lineage>
</organism>
<comment type="similarity">
    <text evidence="11">Belongs to the Thz kinase family.</text>
</comment>
<keyword evidence="8 11" id="KW-0067">ATP-binding</keyword>
<keyword evidence="9 11" id="KW-0460">Magnesium</keyword>
<dbReference type="AlphaFoldDB" id="A0A318RB73"/>
<evidence type="ECO:0000256" key="10">
    <source>
        <dbReference type="ARBA" id="ARBA00022977"/>
    </source>
</evidence>
<gene>
    <name evidence="11" type="primary">thiM</name>
    <name evidence="12" type="ORF">CFR80_01865</name>
</gene>
<dbReference type="Proteomes" id="UP000247417">
    <property type="component" value="Unassembled WGS sequence"/>
</dbReference>
<dbReference type="EMBL" id="NKTX01000001">
    <property type="protein sequence ID" value="PYD83643.1"/>
    <property type="molecule type" value="Genomic_DNA"/>
</dbReference>
<reference evidence="12 13" key="1">
    <citation type="submission" date="2017-07" db="EMBL/GenBank/DDBJ databases">
        <title>A draft genome sequence of Komagataeibacter oboediens LMG 18849.</title>
        <authorList>
            <person name="Skraban J."/>
            <person name="Cleenwerck I."/>
            <person name="Vandamme P."/>
            <person name="Trcek J."/>
        </authorList>
    </citation>
    <scope>NUCLEOTIDE SEQUENCE [LARGE SCALE GENOMIC DNA]</scope>
    <source>
        <strain evidence="12 13">LMG 18849</strain>
    </source>
</reference>
<dbReference type="GO" id="GO:0009228">
    <property type="term" value="P:thiamine biosynthetic process"/>
    <property type="evidence" value="ECO:0007669"/>
    <property type="project" value="UniProtKB-KW"/>
</dbReference>
<keyword evidence="6 11" id="KW-0547">Nucleotide-binding</keyword>
<dbReference type="HAMAP" id="MF_00228">
    <property type="entry name" value="Thz_kinase"/>
    <property type="match status" value="1"/>
</dbReference>
<dbReference type="SUPFAM" id="SSF53613">
    <property type="entry name" value="Ribokinase-like"/>
    <property type="match status" value="1"/>
</dbReference>
<dbReference type="Pfam" id="PF02110">
    <property type="entry name" value="HK"/>
    <property type="match status" value="1"/>
</dbReference>
<evidence type="ECO:0000256" key="11">
    <source>
        <dbReference type="HAMAP-Rule" id="MF_00228"/>
    </source>
</evidence>
<dbReference type="InterPro" id="IPR029056">
    <property type="entry name" value="Ribokinase-like"/>
</dbReference>
<evidence type="ECO:0000256" key="4">
    <source>
        <dbReference type="ARBA" id="ARBA00022679"/>
    </source>
</evidence>
<evidence type="ECO:0000313" key="13">
    <source>
        <dbReference type="Proteomes" id="UP000247417"/>
    </source>
</evidence>
<dbReference type="InterPro" id="IPR000417">
    <property type="entry name" value="Hyethyz_kinase"/>
</dbReference>
<dbReference type="GO" id="GO:0000287">
    <property type="term" value="F:magnesium ion binding"/>
    <property type="evidence" value="ECO:0007669"/>
    <property type="project" value="UniProtKB-UniRule"/>
</dbReference>
<keyword evidence="10 11" id="KW-0784">Thiamine biosynthesis</keyword>
<evidence type="ECO:0000256" key="5">
    <source>
        <dbReference type="ARBA" id="ARBA00022723"/>
    </source>
</evidence>
<dbReference type="GO" id="GO:0005524">
    <property type="term" value="F:ATP binding"/>
    <property type="evidence" value="ECO:0007669"/>
    <property type="project" value="UniProtKB-UniRule"/>
</dbReference>
<comment type="caution">
    <text evidence="11">Lacks conserved residue(s) required for the propagation of feature annotation.</text>
</comment>
<protein>
    <recommendedName>
        <fullName evidence="11">Hydroxyethylthiazole kinase</fullName>
        <ecNumber evidence="11">2.7.1.50</ecNumber>
    </recommendedName>
    <alternativeName>
        <fullName evidence="11">4-methyl-5-beta-hydroxyethylthiazole kinase</fullName>
        <shortName evidence="11">TH kinase</shortName>
        <shortName evidence="11">Thz kinase</shortName>
    </alternativeName>
</protein>
<evidence type="ECO:0000256" key="9">
    <source>
        <dbReference type="ARBA" id="ARBA00022842"/>
    </source>
</evidence>
<dbReference type="Gene3D" id="3.40.1190.20">
    <property type="match status" value="1"/>
</dbReference>
<dbReference type="GO" id="GO:0009229">
    <property type="term" value="P:thiamine diphosphate biosynthetic process"/>
    <property type="evidence" value="ECO:0007669"/>
    <property type="project" value="UniProtKB-UniRule"/>
</dbReference>
<keyword evidence="4 11" id="KW-0808">Transferase</keyword>
<sequence>MHAAAISMNYDHPACRAVLRQVRQQAPFVYGLTNYVAAALSANVLLAAGAAPAIGAAPGWPAGFGGHAGAVWVNAAGLINCTAQDMLAAVQAANAAGVPWVLDPVAMGAGIGEYDAIIRDLMRQGPAVIRGNASEVMALAGGAATARGVETTASIAQAVPMGQDLARNKQVIVAISGPEDHILGPDGRHLVVPGGNRLLTVVTGAGCALGGLVAAGLAVTPVESDRLVAAAAIHALYARAAEIAARNAGGPASFATGFVDALAQLQDTDIPDGISSS</sequence>